<dbReference type="Proteomes" id="UP000185434">
    <property type="component" value="Chromosome"/>
</dbReference>
<proteinExistence type="predicted"/>
<dbReference type="OrthoDB" id="4427368at2"/>
<dbReference type="STRING" id="1437875.CFRA_04775"/>
<name>A0A1L7CS65_9CORY</name>
<keyword evidence="1" id="KW-0472">Membrane</keyword>
<evidence type="ECO:0000313" key="3">
    <source>
        <dbReference type="Proteomes" id="UP000185434"/>
    </source>
</evidence>
<evidence type="ECO:0000256" key="1">
    <source>
        <dbReference type="SAM" id="Phobius"/>
    </source>
</evidence>
<reference evidence="2 3" key="1">
    <citation type="submission" date="2014-08" db="EMBL/GenBank/DDBJ databases">
        <title>Complete genome sequence of Corynebacterium frankenforstense ST18(T) (=DSM 45800(T)), isolated from raw cow milk.</title>
        <authorList>
            <person name="Ruckert C."/>
            <person name="Albersmeier A."/>
            <person name="Winkler A."/>
            <person name="Lipski A."/>
            <person name="Kalinowski J."/>
        </authorList>
    </citation>
    <scope>NUCLEOTIDE SEQUENCE [LARGE SCALE GENOMIC DNA]</scope>
    <source>
        <strain evidence="2 3">ST18</strain>
    </source>
</reference>
<sequence>MPPAPQRGVPRLYLIGLAAGCVLLVWLMKLPGLLLAGMLLTVVFVATRRDPGAAGREAAALTNSVRLSAEDIRDVLEAFEKFRTSQDADALADRTFNRPALADPDTSDPEIQRFHYQCHGARRFLNRIEARLADPDMTVRDLERLLAVTDRRAVELEESWLTARRAARRIGRRGRGLDRD</sequence>
<dbReference type="AlphaFoldDB" id="A0A1L7CS65"/>
<evidence type="ECO:0000313" key="2">
    <source>
        <dbReference type="EMBL" id="APT88683.1"/>
    </source>
</evidence>
<protein>
    <submittedName>
        <fullName evidence="2">Uncharacterized protein</fullName>
    </submittedName>
</protein>
<keyword evidence="1" id="KW-1133">Transmembrane helix</keyword>
<feature type="transmembrane region" description="Helical" evidence="1">
    <location>
        <begin position="12"/>
        <end position="45"/>
    </location>
</feature>
<accession>A0A1L7CS65</accession>
<dbReference type="RefSeq" id="WP_075663666.1">
    <property type="nucleotide sequence ID" value="NZ_CP009247.1"/>
</dbReference>
<gene>
    <name evidence="2" type="ORF">CFRA_04775</name>
</gene>
<keyword evidence="1" id="KW-0812">Transmembrane</keyword>
<dbReference type="KEGG" id="cfk:CFRA_04775"/>
<dbReference type="EMBL" id="CP009247">
    <property type="protein sequence ID" value="APT88683.1"/>
    <property type="molecule type" value="Genomic_DNA"/>
</dbReference>
<keyword evidence="3" id="KW-1185">Reference proteome</keyword>
<organism evidence="2 3">
    <name type="scientific">Corynebacterium frankenforstense DSM 45800</name>
    <dbReference type="NCBI Taxonomy" id="1437875"/>
    <lineage>
        <taxon>Bacteria</taxon>
        <taxon>Bacillati</taxon>
        <taxon>Actinomycetota</taxon>
        <taxon>Actinomycetes</taxon>
        <taxon>Mycobacteriales</taxon>
        <taxon>Corynebacteriaceae</taxon>
        <taxon>Corynebacterium</taxon>
    </lineage>
</organism>